<gene>
    <name evidence="2" type="ORF">B1B_07356</name>
</gene>
<dbReference type="InterPro" id="IPR000182">
    <property type="entry name" value="GNAT_dom"/>
</dbReference>
<comment type="caution">
    <text evidence="2">The sequence shown here is derived from an EMBL/GenBank/DDBJ whole genome shotgun (WGS) entry which is preliminary data.</text>
</comment>
<dbReference type="AlphaFoldDB" id="T1C7U2"/>
<evidence type="ECO:0000259" key="1">
    <source>
        <dbReference type="PROSITE" id="PS51186"/>
    </source>
</evidence>
<dbReference type="GO" id="GO:0016747">
    <property type="term" value="F:acyltransferase activity, transferring groups other than amino-acyl groups"/>
    <property type="evidence" value="ECO:0007669"/>
    <property type="project" value="InterPro"/>
</dbReference>
<feature type="non-terminal residue" evidence="2">
    <location>
        <position position="204"/>
    </location>
</feature>
<protein>
    <submittedName>
        <fullName evidence="2">GCN5-related N-acetyltransferase</fullName>
    </submittedName>
</protein>
<organism evidence="2">
    <name type="scientific">mine drainage metagenome</name>
    <dbReference type="NCBI Taxonomy" id="410659"/>
    <lineage>
        <taxon>unclassified sequences</taxon>
        <taxon>metagenomes</taxon>
        <taxon>ecological metagenomes</taxon>
    </lineage>
</organism>
<accession>T1C7U2</accession>
<reference evidence="2" key="1">
    <citation type="submission" date="2013-08" db="EMBL/GenBank/DDBJ databases">
        <authorList>
            <person name="Mendez C."/>
            <person name="Richter M."/>
            <person name="Ferrer M."/>
            <person name="Sanchez J."/>
        </authorList>
    </citation>
    <scope>NUCLEOTIDE SEQUENCE</scope>
</reference>
<dbReference type="Gene3D" id="3.40.630.30">
    <property type="match status" value="1"/>
</dbReference>
<keyword evidence="2" id="KW-0808">Transferase</keyword>
<dbReference type="CDD" id="cd04301">
    <property type="entry name" value="NAT_SF"/>
    <property type="match status" value="1"/>
</dbReference>
<dbReference type="Pfam" id="PF00583">
    <property type="entry name" value="Acetyltransf_1"/>
    <property type="match status" value="1"/>
</dbReference>
<sequence>MQQKKIRLAENNDWLHISRISRDSGYMDYINSIGPDYMNDGTIILCEMDDVCGFLKVEMLPDKSAWLSGIRVDPGHWRMGVADSLTDASIVYALSRGASYARMLIHDENHRSISLALKNGFSQKARYFFFEGKVDVSGMVPSEERFDTLVNVGWRCANHSRLGEEMGSLMRDNKSTVFVYRDHEETFQILELKEEVSLLPDGIT</sequence>
<evidence type="ECO:0000313" key="2">
    <source>
        <dbReference type="EMBL" id="EQD62235.1"/>
    </source>
</evidence>
<reference evidence="2" key="2">
    <citation type="journal article" date="2014" name="ISME J.">
        <title>Microbial stratification in low pH oxic and suboxic macroscopic growths along an acid mine drainage.</title>
        <authorList>
            <person name="Mendez-Garcia C."/>
            <person name="Mesa V."/>
            <person name="Sprenger R.R."/>
            <person name="Richter M."/>
            <person name="Diez M.S."/>
            <person name="Solano J."/>
            <person name="Bargiela R."/>
            <person name="Golyshina O.V."/>
            <person name="Manteca A."/>
            <person name="Ramos J.L."/>
            <person name="Gallego J.R."/>
            <person name="Llorente I."/>
            <person name="Martins Dos Santos V.A."/>
            <person name="Jensen O.N."/>
            <person name="Pelaez A.I."/>
            <person name="Sanchez J."/>
            <person name="Ferrer M."/>
        </authorList>
    </citation>
    <scope>NUCLEOTIDE SEQUENCE</scope>
</reference>
<feature type="domain" description="N-acetyltransferase" evidence="1">
    <location>
        <begin position="4"/>
        <end position="147"/>
    </location>
</feature>
<proteinExistence type="predicted"/>
<dbReference type="PROSITE" id="PS51186">
    <property type="entry name" value="GNAT"/>
    <property type="match status" value="1"/>
</dbReference>
<name>T1C7U2_9ZZZZ</name>
<dbReference type="SUPFAM" id="SSF55729">
    <property type="entry name" value="Acyl-CoA N-acyltransferases (Nat)"/>
    <property type="match status" value="1"/>
</dbReference>
<dbReference type="InterPro" id="IPR016181">
    <property type="entry name" value="Acyl_CoA_acyltransferase"/>
</dbReference>
<dbReference type="EMBL" id="AUZY01004684">
    <property type="protein sequence ID" value="EQD62235.1"/>
    <property type="molecule type" value="Genomic_DNA"/>
</dbReference>